<gene>
    <name evidence="1" type="ORF">H8S17_05095</name>
</gene>
<sequence>MNYATFKQSIVDSLKKHFGKDVTVSLHTVIKNNDLSLDGLTIEEPSVNISPTVYLNYYYEDYRMGKDFSKIVDEIISSYYDHLPNENMDFSFFTDYQQVKYKIIYKLINYEKNQKLLADVPHFKFLDLAVVFCCFLSDTPHGNATILIHNHHIDIWHTTADVLYELATKNTPILLPYENVSMESVLASMGNAMQITVPDFPVGLPMMYVLSNKAKLYGAAAILYPDVLAAFAKSQNSDLYIIPSSIHEVLLFHKNEHTSSLDLNQMINEVNASHVLPEEILSDHVYCFERASGFITY</sequence>
<accession>A0A923LMH1</accession>
<proteinExistence type="predicted"/>
<name>A0A923LMH1_9FIRM</name>
<dbReference type="Pfam" id="PF18941">
    <property type="entry name" value="DUF5688"/>
    <property type="match status" value="1"/>
</dbReference>
<dbReference type="AlphaFoldDB" id="A0A923LMH1"/>
<protein>
    <submittedName>
        <fullName evidence="1">Uncharacterized protein</fullName>
    </submittedName>
</protein>
<evidence type="ECO:0000313" key="2">
    <source>
        <dbReference type="Proteomes" id="UP000606720"/>
    </source>
</evidence>
<keyword evidence="2" id="KW-1185">Reference proteome</keyword>
<organism evidence="1 2">
    <name type="scientific">Roseburia zhanii</name>
    <dbReference type="NCBI Taxonomy" id="2763064"/>
    <lineage>
        <taxon>Bacteria</taxon>
        <taxon>Bacillati</taxon>
        <taxon>Bacillota</taxon>
        <taxon>Clostridia</taxon>
        <taxon>Lachnospirales</taxon>
        <taxon>Lachnospiraceae</taxon>
        <taxon>Roseburia</taxon>
    </lineage>
</organism>
<comment type="caution">
    <text evidence="1">The sequence shown here is derived from an EMBL/GenBank/DDBJ whole genome shotgun (WGS) entry which is preliminary data.</text>
</comment>
<reference evidence="1" key="1">
    <citation type="submission" date="2020-08" db="EMBL/GenBank/DDBJ databases">
        <title>Genome public.</title>
        <authorList>
            <person name="Liu C."/>
            <person name="Sun Q."/>
        </authorList>
    </citation>
    <scope>NUCLEOTIDE SEQUENCE</scope>
    <source>
        <strain evidence="1">BX1005</strain>
    </source>
</reference>
<dbReference type="InterPro" id="IPR043743">
    <property type="entry name" value="DUF5688"/>
</dbReference>
<dbReference type="Proteomes" id="UP000606720">
    <property type="component" value="Unassembled WGS sequence"/>
</dbReference>
<evidence type="ECO:0000313" key="1">
    <source>
        <dbReference type="EMBL" id="MBC5713594.1"/>
    </source>
</evidence>
<dbReference type="EMBL" id="JACOPH010000003">
    <property type="protein sequence ID" value="MBC5713594.1"/>
    <property type="molecule type" value="Genomic_DNA"/>
</dbReference>
<dbReference type="RefSeq" id="WP_186866503.1">
    <property type="nucleotide sequence ID" value="NZ_JACOPH010000003.1"/>
</dbReference>